<reference evidence="2" key="1">
    <citation type="journal article" date="2020" name="Fungal Divers.">
        <title>Resolving the Mortierellaceae phylogeny through synthesis of multi-gene phylogenetics and phylogenomics.</title>
        <authorList>
            <person name="Vandepol N."/>
            <person name="Liber J."/>
            <person name="Desiro A."/>
            <person name="Na H."/>
            <person name="Kennedy M."/>
            <person name="Barry K."/>
            <person name="Grigoriev I.V."/>
            <person name="Miller A.N."/>
            <person name="O'Donnell K."/>
            <person name="Stajich J.E."/>
            <person name="Bonito G."/>
        </authorList>
    </citation>
    <scope>NUCLEOTIDE SEQUENCE</scope>
    <source>
        <strain evidence="2">REB-010B</strain>
    </source>
</reference>
<sequence>MSTLSFRCPIWACKTPPIMTDWLTVTLKRPAFRNERDHTKVSLVSRWEGRTIDVIWDLQSDAEVDECFVEGLQRDDTFQIKGHMLVKTVLLRDQQIPQRIAITITALRDVPKRPPLKGDRLPIKRTAQDMDEYEDDVMPWILRAERDAAIIGNRIRTRTAEGHAAAIQELEERLTSLTGLTKRCRISPSHRQDHRLAEPSMTPPVVPHYSPWRPVAFKQHVSRTESSLAKHIESCQDEDHNASEEEKKEEKVIAKSRPGSEDQATNDATSMEKVHKEVVKVLNETISSVEVIDAVDTRADEPEVGDEKGTDICSRQIAGSVRGLETKNGVNFSEELAEDAKDSKDSTKAAEQDQQSPASQPDDRPNEKV</sequence>
<dbReference type="OrthoDB" id="10578137at2759"/>
<feature type="region of interest" description="Disordered" evidence="1">
    <location>
        <begin position="336"/>
        <end position="369"/>
    </location>
</feature>
<protein>
    <submittedName>
        <fullName evidence="2">Uncharacterized protein</fullName>
    </submittedName>
</protein>
<comment type="caution">
    <text evidence="2">The sequence shown here is derived from an EMBL/GenBank/DDBJ whole genome shotgun (WGS) entry which is preliminary data.</text>
</comment>
<keyword evidence="3" id="KW-1185">Reference proteome</keyword>
<evidence type="ECO:0000313" key="2">
    <source>
        <dbReference type="EMBL" id="KAG0327726.1"/>
    </source>
</evidence>
<evidence type="ECO:0000256" key="1">
    <source>
        <dbReference type="SAM" id="MobiDB-lite"/>
    </source>
</evidence>
<organism evidence="2 3">
    <name type="scientific">Dissophora globulifera</name>
    <dbReference type="NCBI Taxonomy" id="979702"/>
    <lineage>
        <taxon>Eukaryota</taxon>
        <taxon>Fungi</taxon>
        <taxon>Fungi incertae sedis</taxon>
        <taxon>Mucoromycota</taxon>
        <taxon>Mortierellomycotina</taxon>
        <taxon>Mortierellomycetes</taxon>
        <taxon>Mortierellales</taxon>
        <taxon>Mortierellaceae</taxon>
        <taxon>Dissophora</taxon>
    </lineage>
</organism>
<dbReference type="Proteomes" id="UP000738325">
    <property type="component" value="Unassembled WGS sequence"/>
</dbReference>
<accession>A0A9P6RS63</accession>
<gene>
    <name evidence="2" type="ORF">BGZ99_006987</name>
</gene>
<proteinExistence type="predicted"/>
<evidence type="ECO:0000313" key="3">
    <source>
        <dbReference type="Proteomes" id="UP000738325"/>
    </source>
</evidence>
<feature type="compositionally biased region" description="Basic and acidic residues" evidence="1">
    <location>
        <begin position="338"/>
        <end position="351"/>
    </location>
</feature>
<dbReference type="EMBL" id="JAAAIP010000049">
    <property type="protein sequence ID" value="KAG0327726.1"/>
    <property type="molecule type" value="Genomic_DNA"/>
</dbReference>
<dbReference type="AlphaFoldDB" id="A0A9P6RS63"/>
<feature type="compositionally biased region" description="Basic and acidic residues" evidence="1">
    <location>
        <begin position="228"/>
        <end position="253"/>
    </location>
</feature>
<feature type="region of interest" description="Disordered" evidence="1">
    <location>
        <begin position="228"/>
        <end position="272"/>
    </location>
</feature>
<name>A0A9P6RS63_9FUNG</name>